<protein>
    <submittedName>
        <fullName evidence="4">ROK family protein</fullName>
    </submittedName>
</protein>
<dbReference type="Gene3D" id="1.10.10.10">
    <property type="entry name" value="Winged helix-like DNA-binding domain superfamily/Winged helix DNA-binding domain"/>
    <property type="match status" value="1"/>
</dbReference>
<dbReference type="Proteomes" id="UP000283633">
    <property type="component" value="Unassembled WGS sequence"/>
</dbReference>
<dbReference type="OrthoDB" id="9796533at2"/>
<keyword evidence="5" id="KW-1185">Reference proteome</keyword>
<dbReference type="Gene3D" id="3.30.420.40">
    <property type="match status" value="2"/>
</dbReference>
<dbReference type="InterPro" id="IPR043129">
    <property type="entry name" value="ATPase_NBD"/>
</dbReference>
<comment type="caution">
    <text evidence="4">The sequence shown here is derived from an EMBL/GenBank/DDBJ whole genome shotgun (WGS) entry which is preliminary data.</text>
</comment>
<reference evidence="4 5" key="1">
    <citation type="submission" date="2018-08" db="EMBL/GenBank/DDBJ databases">
        <title>Genome Lactobacillus garii FI11369.</title>
        <authorList>
            <person name="Diaz M."/>
            <person name="Narbad A."/>
        </authorList>
    </citation>
    <scope>NUCLEOTIDE SEQUENCE [LARGE SCALE GENOMIC DNA]</scope>
    <source>
        <strain evidence="4 5">FI11369</strain>
    </source>
</reference>
<accession>A0A3R8KYW3</accession>
<dbReference type="InterPro" id="IPR036390">
    <property type="entry name" value="WH_DNA-bd_sf"/>
</dbReference>
<dbReference type="PANTHER" id="PTHR18964">
    <property type="entry name" value="ROK (REPRESSOR, ORF, KINASE) FAMILY"/>
    <property type="match status" value="1"/>
</dbReference>
<evidence type="ECO:0000313" key="4">
    <source>
        <dbReference type="EMBL" id="RRK09202.1"/>
    </source>
</evidence>
<dbReference type="SUPFAM" id="SSF53067">
    <property type="entry name" value="Actin-like ATPase domain"/>
    <property type="match status" value="1"/>
</dbReference>
<dbReference type="InterPro" id="IPR036388">
    <property type="entry name" value="WH-like_DNA-bd_sf"/>
</dbReference>
<proteinExistence type="inferred from homology"/>
<comment type="function">
    <text evidence="1">Transcriptional repressor of xylose-utilizing enzymes.</text>
</comment>
<evidence type="ECO:0000313" key="5">
    <source>
        <dbReference type="Proteomes" id="UP000283633"/>
    </source>
</evidence>
<organism evidence="4 5">
    <name type="scientific">Lactiplantibacillus garii</name>
    <dbReference type="NCBI Taxonomy" id="2306423"/>
    <lineage>
        <taxon>Bacteria</taxon>
        <taxon>Bacillati</taxon>
        <taxon>Bacillota</taxon>
        <taxon>Bacilli</taxon>
        <taxon>Lactobacillales</taxon>
        <taxon>Lactobacillaceae</taxon>
        <taxon>Lactiplantibacillus</taxon>
    </lineage>
</organism>
<dbReference type="PANTHER" id="PTHR18964:SF149">
    <property type="entry name" value="BIFUNCTIONAL UDP-N-ACETYLGLUCOSAMINE 2-EPIMERASE_N-ACETYLMANNOSAMINE KINASE"/>
    <property type="match status" value="1"/>
</dbReference>
<dbReference type="AlphaFoldDB" id="A0A3R8KYW3"/>
<dbReference type="SUPFAM" id="SSF46785">
    <property type="entry name" value="Winged helix' DNA-binding domain"/>
    <property type="match status" value="1"/>
</dbReference>
<comment type="similarity">
    <text evidence="2">Belongs to the ROK (NagC/XylR) family.</text>
</comment>
<dbReference type="RefSeq" id="WP_125073433.1">
    <property type="nucleotide sequence ID" value="NZ_QWZQ01000092.1"/>
</dbReference>
<evidence type="ECO:0000256" key="1">
    <source>
        <dbReference type="ARBA" id="ARBA00002486"/>
    </source>
</evidence>
<dbReference type="PROSITE" id="PS01125">
    <property type="entry name" value="ROK"/>
    <property type="match status" value="1"/>
</dbReference>
<evidence type="ECO:0000256" key="2">
    <source>
        <dbReference type="ARBA" id="ARBA00006479"/>
    </source>
</evidence>
<dbReference type="GO" id="GO:0042732">
    <property type="term" value="P:D-xylose metabolic process"/>
    <property type="evidence" value="ECO:0007669"/>
    <property type="project" value="UniProtKB-KW"/>
</dbReference>
<dbReference type="EMBL" id="QWZQ01000092">
    <property type="protein sequence ID" value="RRK09202.1"/>
    <property type="molecule type" value="Genomic_DNA"/>
</dbReference>
<dbReference type="InterPro" id="IPR000600">
    <property type="entry name" value="ROK"/>
</dbReference>
<dbReference type="InterPro" id="IPR049874">
    <property type="entry name" value="ROK_cs"/>
</dbReference>
<evidence type="ECO:0000256" key="3">
    <source>
        <dbReference type="ARBA" id="ARBA00022629"/>
    </source>
</evidence>
<sequence>MNRVNIRKINELNVLREIFNKAPTSRASVTSELGLTKSTVYSIFSVLTEEGLIYDIGQGSSTRSGGRKPALTNFNANVGYTINTKINSHTISCMLNWLDGSVITYQEYPVTGETASQHLLALYQVIRSAVLTGEKLLGISVGIYGVVHDNKVVKATISDLIEFNLVEVLHSRFDVPVVLENEANMSALHIRDFPGNERVKNAVSVSLLDGIGAGIIIDGNLYTGVHSEAGEVGHTPFYGLDHPVPIEDLCSDLAVMARLSRLKGYEIDIADIRKGFDTEDTDIERVLDQFSTGIVMILQNLVLSFDPEKIVISSQILRAIPELLTAIAARIKPFAHKHTPIELSDNPDQAALLGGCALISRKILGLPTGELVFKKRNTPQ</sequence>
<keyword evidence="3" id="KW-0119">Carbohydrate metabolism</keyword>
<gene>
    <name evidence="4" type="ORF">D1831_14140</name>
</gene>
<dbReference type="Pfam" id="PF00480">
    <property type="entry name" value="ROK"/>
    <property type="match status" value="1"/>
</dbReference>
<keyword evidence="3" id="KW-0859">Xylose metabolism</keyword>
<name>A0A3R8KYW3_9LACO</name>